<keyword evidence="2 5" id="KW-0812">Transmembrane</keyword>
<feature type="transmembrane region" description="Helical" evidence="5">
    <location>
        <begin position="42"/>
        <end position="65"/>
    </location>
</feature>
<dbReference type="GO" id="GO:0055085">
    <property type="term" value="P:transmembrane transport"/>
    <property type="evidence" value="ECO:0007669"/>
    <property type="project" value="InterPro"/>
</dbReference>
<dbReference type="PIRSF" id="PIRSF006060">
    <property type="entry name" value="AA_transporter"/>
    <property type="match status" value="1"/>
</dbReference>
<dbReference type="InterPro" id="IPR004841">
    <property type="entry name" value="AA-permease/SLC12A_dom"/>
</dbReference>
<dbReference type="InterPro" id="IPR050367">
    <property type="entry name" value="APC_superfamily"/>
</dbReference>
<gene>
    <name evidence="7" type="ORF">R50_2509</name>
</gene>
<evidence type="ECO:0000256" key="2">
    <source>
        <dbReference type="ARBA" id="ARBA00022692"/>
    </source>
</evidence>
<evidence type="ECO:0000313" key="8">
    <source>
        <dbReference type="Proteomes" id="UP000503399"/>
    </source>
</evidence>
<feature type="transmembrane region" description="Helical" evidence="5">
    <location>
        <begin position="314"/>
        <end position="335"/>
    </location>
</feature>
<evidence type="ECO:0000259" key="6">
    <source>
        <dbReference type="Pfam" id="PF00324"/>
    </source>
</evidence>
<comment type="subcellular location">
    <subcellularLocation>
        <location evidence="1">Membrane</location>
        <topology evidence="1">Multi-pass membrane protein</topology>
    </subcellularLocation>
</comment>
<evidence type="ECO:0000256" key="5">
    <source>
        <dbReference type="SAM" id="Phobius"/>
    </source>
</evidence>
<evidence type="ECO:0000313" key="7">
    <source>
        <dbReference type="EMBL" id="CAB1130001.1"/>
    </source>
</evidence>
<feature type="transmembrane region" description="Helical" evidence="5">
    <location>
        <begin position="218"/>
        <end position="237"/>
    </location>
</feature>
<feature type="transmembrane region" description="Helical" evidence="5">
    <location>
        <begin position="86"/>
        <end position="110"/>
    </location>
</feature>
<keyword evidence="4 5" id="KW-0472">Membrane</keyword>
<feature type="transmembrane region" description="Helical" evidence="5">
    <location>
        <begin position="116"/>
        <end position="139"/>
    </location>
</feature>
<feature type="transmembrane region" description="Helical" evidence="5">
    <location>
        <begin position="408"/>
        <end position="427"/>
    </location>
</feature>
<accession>A0A6F8ZJE3</accession>
<reference evidence="7 8" key="1">
    <citation type="submission" date="2020-02" db="EMBL/GenBank/DDBJ databases">
        <authorList>
            <person name="Hogendoorn C."/>
        </authorList>
    </citation>
    <scope>NUCLEOTIDE SEQUENCE [LARGE SCALE GENOMIC DNA]</scope>
    <source>
        <strain evidence="7">R501</strain>
    </source>
</reference>
<sequence length="451" mass="47328">MAEAGRLKRVLPLRTAVSTSAGLASAAVNFLACAQIDHAAGLAGALTLAVAGGLIAVVASHFAELSGLYPSAAAIRVWSRRGSSDTLSLLFSLVYLVTVLFVMAADAFVVAKVFEAAWPAVPGVVWIAALLGLVTAGNLRGVKVAGRVQDINGFLLLVSLAAISVVALVRAPHLAAVPWPGAGGWADGLSIAVFVFVGFEWVTPLAEEFADARSIGRGMYLALVLIAAAFGLFTWALGAQFGRSALPTASAIPQLLLGRQALGALGFWWMAAVSLTTAMTTFNGGLVAASRFIYALARERVLPRTWARLNSRLVPARAVLGLAGTALVLAVAVWLTGAYLFLINVGAAVESFLYAYVAYLTVSLRRREPARARPFRAWGTPWLSWAVLGVFGLLGLGALLAPDGLPGPVPWPLVFLLLLILATYAYIRWAVPRLRRQAAAARLGQGALPEA</sequence>
<dbReference type="PANTHER" id="PTHR42770:SF7">
    <property type="entry name" value="MEMBRANE PROTEIN"/>
    <property type="match status" value="1"/>
</dbReference>
<dbReference type="GO" id="GO:0016020">
    <property type="term" value="C:membrane"/>
    <property type="evidence" value="ECO:0007669"/>
    <property type="project" value="UniProtKB-SubCell"/>
</dbReference>
<organism evidence="7 8">
    <name type="scientific">Candidatus Hydrogenisulfobacillus filiaventi</name>
    <dbReference type="NCBI Taxonomy" id="2707344"/>
    <lineage>
        <taxon>Bacteria</taxon>
        <taxon>Bacillati</taxon>
        <taxon>Bacillota</taxon>
        <taxon>Clostridia</taxon>
        <taxon>Eubacteriales</taxon>
        <taxon>Clostridiales Family XVII. Incertae Sedis</taxon>
        <taxon>Candidatus Hydrogenisulfobacillus</taxon>
    </lineage>
</organism>
<keyword evidence="8" id="KW-1185">Reference proteome</keyword>
<evidence type="ECO:0000256" key="1">
    <source>
        <dbReference type="ARBA" id="ARBA00004141"/>
    </source>
</evidence>
<dbReference type="EMBL" id="LR778114">
    <property type="protein sequence ID" value="CAB1130001.1"/>
    <property type="molecule type" value="Genomic_DNA"/>
</dbReference>
<evidence type="ECO:0000256" key="3">
    <source>
        <dbReference type="ARBA" id="ARBA00022989"/>
    </source>
</evidence>
<feature type="transmembrane region" description="Helical" evidence="5">
    <location>
        <begin position="267"/>
        <end position="294"/>
    </location>
</feature>
<feature type="transmembrane region" description="Helical" evidence="5">
    <location>
        <begin position="341"/>
        <end position="362"/>
    </location>
</feature>
<protein>
    <submittedName>
        <fullName evidence="7">Amino acid permease</fullName>
    </submittedName>
</protein>
<feature type="domain" description="Amino acid permease/ SLC12A" evidence="6">
    <location>
        <begin position="27"/>
        <end position="405"/>
    </location>
</feature>
<feature type="transmembrane region" description="Helical" evidence="5">
    <location>
        <begin position="151"/>
        <end position="169"/>
    </location>
</feature>
<name>A0A6F8ZJE3_9FIRM</name>
<feature type="transmembrane region" description="Helical" evidence="5">
    <location>
        <begin position="382"/>
        <end position="402"/>
    </location>
</feature>
<dbReference type="Pfam" id="PF00324">
    <property type="entry name" value="AA_permease"/>
    <property type="match status" value="1"/>
</dbReference>
<dbReference type="Gene3D" id="1.20.1740.10">
    <property type="entry name" value="Amino acid/polyamine transporter I"/>
    <property type="match status" value="1"/>
</dbReference>
<feature type="transmembrane region" description="Helical" evidence="5">
    <location>
        <begin position="189"/>
        <end position="206"/>
    </location>
</feature>
<keyword evidence="3 5" id="KW-1133">Transmembrane helix</keyword>
<dbReference type="Proteomes" id="UP000503399">
    <property type="component" value="Chromosome"/>
</dbReference>
<dbReference type="PANTHER" id="PTHR42770">
    <property type="entry name" value="AMINO ACID TRANSPORTER-RELATED"/>
    <property type="match status" value="1"/>
</dbReference>
<dbReference type="KEGG" id="hfv:R50_2509"/>
<dbReference type="AlphaFoldDB" id="A0A6F8ZJE3"/>
<proteinExistence type="predicted"/>
<evidence type="ECO:0000256" key="4">
    <source>
        <dbReference type="ARBA" id="ARBA00023136"/>
    </source>
</evidence>